<feature type="compositionally biased region" description="Basic and acidic residues" evidence="8">
    <location>
        <begin position="288"/>
        <end position="301"/>
    </location>
</feature>
<evidence type="ECO:0000256" key="4">
    <source>
        <dbReference type="ARBA" id="ARBA00022741"/>
    </source>
</evidence>
<dbReference type="InterPro" id="IPR008271">
    <property type="entry name" value="Ser/Thr_kinase_AS"/>
</dbReference>
<dbReference type="Proteomes" id="UP000481583">
    <property type="component" value="Unassembled WGS sequence"/>
</dbReference>
<dbReference type="PROSITE" id="PS00107">
    <property type="entry name" value="PROTEIN_KINASE_ATP"/>
    <property type="match status" value="1"/>
</dbReference>
<evidence type="ECO:0000259" key="9">
    <source>
        <dbReference type="PROSITE" id="PS50011"/>
    </source>
</evidence>
<keyword evidence="3" id="KW-0808">Transferase</keyword>
<dbReference type="EC" id="2.7.11.1" evidence="1"/>
<dbReference type="PROSITE" id="PS00108">
    <property type="entry name" value="PROTEIN_KINASE_ST"/>
    <property type="match status" value="1"/>
</dbReference>
<dbReference type="PROSITE" id="PS50011">
    <property type="entry name" value="PROTEIN_KINASE_DOM"/>
    <property type="match status" value="1"/>
</dbReference>
<organism evidence="10 11">
    <name type="scientific">Streptomyces coryli</name>
    <dbReference type="NCBI Taxonomy" id="1128680"/>
    <lineage>
        <taxon>Bacteria</taxon>
        <taxon>Bacillati</taxon>
        <taxon>Actinomycetota</taxon>
        <taxon>Actinomycetes</taxon>
        <taxon>Kitasatosporales</taxon>
        <taxon>Streptomycetaceae</taxon>
        <taxon>Streptomyces</taxon>
    </lineage>
</organism>
<dbReference type="PANTHER" id="PTHR43289">
    <property type="entry name" value="MITOGEN-ACTIVATED PROTEIN KINASE KINASE KINASE 20-RELATED"/>
    <property type="match status" value="1"/>
</dbReference>
<dbReference type="CDD" id="cd14014">
    <property type="entry name" value="STKc_PknB_like"/>
    <property type="match status" value="1"/>
</dbReference>
<feature type="binding site" evidence="7">
    <location>
        <position position="47"/>
    </location>
    <ligand>
        <name>ATP</name>
        <dbReference type="ChEBI" id="CHEBI:30616"/>
    </ligand>
</feature>
<evidence type="ECO:0000256" key="3">
    <source>
        <dbReference type="ARBA" id="ARBA00022679"/>
    </source>
</evidence>
<keyword evidence="2 10" id="KW-0723">Serine/threonine-protein kinase</keyword>
<dbReference type="SUPFAM" id="SSF56112">
    <property type="entry name" value="Protein kinase-like (PK-like)"/>
    <property type="match status" value="1"/>
</dbReference>
<dbReference type="EMBL" id="JAAKZV010000006">
    <property type="protein sequence ID" value="NGN62865.1"/>
    <property type="molecule type" value="Genomic_DNA"/>
</dbReference>
<evidence type="ECO:0000256" key="7">
    <source>
        <dbReference type="PROSITE-ProRule" id="PRU10141"/>
    </source>
</evidence>
<dbReference type="GO" id="GO:0004674">
    <property type="term" value="F:protein serine/threonine kinase activity"/>
    <property type="evidence" value="ECO:0007669"/>
    <property type="project" value="UniProtKB-KW"/>
</dbReference>
<keyword evidence="6 7" id="KW-0067">ATP-binding</keyword>
<keyword evidence="11" id="KW-1185">Reference proteome</keyword>
<evidence type="ECO:0000256" key="1">
    <source>
        <dbReference type="ARBA" id="ARBA00012513"/>
    </source>
</evidence>
<dbReference type="InterPro" id="IPR017441">
    <property type="entry name" value="Protein_kinase_ATP_BS"/>
</dbReference>
<proteinExistence type="predicted"/>
<gene>
    <name evidence="10" type="ORF">G5C51_02970</name>
</gene>
<dbReference type="PANTHER" id="PTHR43289:SF6">
    <property type="entry name" value="SERINE_THREONINE-PROTEIN KINASE NEKL-3"/>
    <property type="match status" value="1"/>
</dbReference>
<dbReference type="SMART" id="SM00220">
    <property type="entry name" value="S_TKc"/>
    <property type="match status" value="1"/>
</dbReference>
<protein>
    <recommendedName>
        <fullName evidence="1">non-specific serine/threonine protein kinase</fullName>
        <ecNumber evidence="1">2.7.11.1</ecNumber>
    </recommendedName>
</protein>
<comment type="caution">
    <text evidence="10">The sequence shown here is derived from an EMBL/GenBank/DDBJ whole genome shotgun (WGS) entry which is preliminary data.</text>
</comment>
<dbReference type="RefSeq" id="WP_165231071.1">
    <property type="nucleotide sequence ID" value="NZ_JAAKZV010000006.1"/>
</dbReference>
<evidence type="ECO:0000256" key="5">
    <source>
        <dbReference type="ARBA" id="ARBA00022777"/>
    </source>
</evidence>
<evidence type="ECO:0000256" key="6">
    <source>
        <dbReference type="ARBA" id="ARBA00022840"/>
    </source>
</evidence>
<sequence>MSPQAAGGYRSHLIAGRYQLTEQIGRGGMGQVWRARDEVLGRIVAIKEMGGLDGDDDAGIDMRYERARREARAAARIDHPNVVRIYDVVHQDGRLWLVMELVAGATLAHMVREEGPLPVADMVHIGLGLATALREVHAAGVLHRDVKPANVMLEPGGRVVLMDFGIAVLEEPGDTTLTSTGAVIGTVGYLAPERVKGQPPGPASDLWSLGATLYHGTMGHDPFQRTSTWAVLTAVVTDSIEIDASAGPLAPLLTALLQKNPDARPPAATVIHELTALAGPHRWQAQETVRERPEPPPRDEPAASSAPTAAAPAMPRTTGTAGTLALTSRPDPAQPRSYIPRRPATAFAPRHPRSGEVEPDGRRPD</sequence>
<feature type="domain" description="Protein kinase" evidence="9">
    <location>
        <begin position="18"/>
        <end position="284"/>
    </location>
</feature>
<accession>A0A6G4TS96</accession>
<dbReference type="Gene3D" id="3.30.200.20">
    <property type="entry name" value="Phosphorylase Kinase, domain 1"/>
    <property type="match status" value="1"/>
</dbReference>
<evidence type="ECO:0000256" key="2">
    <source>
        <dbReference type="ARBA" id="ARBA00022527"/>
    </source>
</evidence>
<name>A0A6G4TS96_9ACTN</name>
<dbReference type="InterPro" id="IPR000719">
    <property type="entry name" value="Prot_kinase_dom"/>
</dbReference>
<dbReference type="InterPro" id="IPR011009">
    <property type="entry name" value="Kinase-like_dom_sf"/>
</dbReference>
<evidence type="ECO:0000313" key="11">
    <source>
        <dbReference type="Proteomes" id="UP000481583"/>
    </source>
</evidence>
<dbReference type="AlphaFoldDB" id="A0A6G4TS96"/>
<dbReference type="Gene3D" id="1.10.510.10">
    <property type="entry name" value="Transferase(Phosphotransferase) domain 1"/>
    <property type="match status" value="1"/>
</dbReference>
<keyword evidence="5 10" id="KW-0418">Kinase</keyword>
<dbReference type="Pfam" id="PF00069">
    <property type="entry name" value="Pkinase"/>
    <property type="match status" value="1"/>
</dbReference>
<feature type="compositionally biased region" description="Basic and acidic residues" evidence="8">
    <location>
        <begin position="353"/>
        <end position="365"/>
    </location>
</feature>
<reference evidence="10 11" key="1">
    <citation type="submission" date="2020-02" db="EMBL/GenBank/DDBJ databases">
        <title>Whole-genome analyses of novel actinobacteria.</title>
        <authorList>
            <person name="Sahin N."/>
        </authorList>
    </citation>
    <scope>NUCLEOTIDE SEQUENCE [LARGE SCALE GENOMIC DNA]</scope>
    <source>
        <strain evidence="10 11">A7024</strain>
    </source>
</reference>
<feature type="region of interest" description="Disordered" evidence="8">
    <location>
        <begin position="278"/>
        <end position="365"/>
    </location>
</feature>
<evidence type="ECO:0000313" key="10">
    <source>
        <dbReference type="EMBL" id="NGN62865.1"/>
    </source>
</evidence>
<evidence type="ECO:0000256" key="8">
    <source>
        <dbReference type="SAM" id="MobiDB-lite"/>
    </source>
</evidence>
<keyword evidence="4 7" id="KW-0547">Nucleotide-binding</keyword>
<dbReference type="GO" id="GO:0005524">
    <property type="term" value="F:ATP binding"/>
    <property type="evidence" value="ECO:0007669"/>
    <property type="project" value="UniProtKB-UniRule"/>
</dbReference>
<feature type="compositionally biased region" description="Low complexity" evidence="8">
    <location>
        <begin position="302"/>
        <end position="327"/>
    </location>
</feature>